<dbReference type="Proteomes" id="UP000006882">
    <property type="component" value="Chromosome G1"/>
</dbReference>
<name>M5Y289_PRUPE</name>
<gene>
    <name evidence="1" type="ORF">PRUPE_1G339500</name>
</gene>
<proteinExistence type="predicted"/>
<accession>M5Y289</accession>
<reference evidence="1 2" key="1">
    <citation type="journal article" date="2013" name="Nat. Genet.">
        <title>The high-quality draft genome of peach (Prunus persica) identifies unique patterns of genetic diversity, domestication and genome evolution.</title>
        <authorList>
            <consortium name="International Peach Genome Initiative"/>
            <person name="Verde I."/>
            <person name="Abbott A.G."/>
            <person name="Scalabrin S."/>
            <person name="Jung S."/>
            <person name="Shu S."/>
            <person name="Marroni F."/>
            <person name="Zhebentyayeva T."/>
            <person name="Dettori M.T."/>
            <person name="Grimwood J."/>
            <person name="Cattonaro F."/>
            <person name="Zuccolo A."/>
            <person name="Rossini L."/>
            <person name="Jenkins J."/>
            <person name="Vendramin E."/>
            <person name="Meisel L.A."/>
            <person name="Decroocq V."/>
            <person name="Sosinski B."/>
            <person name="Prochnik S."/>
            <person name="Mitros T."/>
            <person name="Policriti A."/>
            <person name="Cipriani G."/>
            <person name="Dondini L."/>
            <person name="Ficklin S."/>
            <person name="Goodstein D.M."/>
            <person name="Xuan P."/>
            <person name="Del Fabbro C."/>
            <person name="Aramini V."/>
            <person name="Copetti D."/>
            <person name="Gonzalez S."/>
            <person name="Horner D.S."/>
            <person name="Falchi R."/>
            <person name="Lucas S."/>
            <person name="Mica E."/>
            <person name="Maldonado J."/>
            <person name="Lazzari B."/>
            <person name="Bielenberg D."/>
            <person name="Pirona R."/>
            <person name="Miculan M."/>
            <person name="Barakat A."/>
            <person name="Testolin R."/>
            <person name="Stella A."/>
            <person name="Tartarini S."/>
            <person name="Tonutti P."/>
            <person name="Arus P."/>
            <person name="Orellana A."/>
            <person name="Wells C."/>
            <person name="Main D."/>
            <person name="Vizzotto G."/>
            <person name="Silva H."/>
            <person name="Salamini F."/>
            <person name="Schmutz J."/>
            <person name="Morgante M."/>
            <person name="Rokhsar D.S."/>
        </authorList>
    </citation>
    <scope>NUCLEOTIDE SEQUENCE [LARGE SCALE GENOMIC DNA]</scope>
    <source>
        <strain evidence="2">cv. Nemared</strain>
    </source>
</reference>
<evidence type="ECO:0000313" key="1">
    <source>
        <dbReference type="EMBL" id="ONI31923.1"/>
    </source>
</evidence>
<dbReference type="Gramene" id="ONI31923">
    <property type="protein sequence ID" value="ONI31923"/>
    <property type="gene ID" value="PRUPE_1G339500"/>
</dbReference>
<organism evidence="1 2">
    <name type="scientific">Prunus persica</name>
    <name type="common">Peach</name>
    <name type="synonym">Amygdalus persica</name>
    <dbReference type="NCBI Taxonomy" id="3760"/>
    <lineage>
        <taxon>Eukaryota</taxon>
        <taxon>Viridiplantae</taxon>
        <taxon>Streptophyta</taxon>
        <taxon>Embryophyta</taxon>
        <taxon>Tracheophyta</taxon>
        <taxon>Spermatophyta</taxon>
        <taxon>Magnoliopsida</taxon>
        <taxon>eudicotyledons</taxon>
        <taxon>Gunneridae</taxon>
        <taxon>Pentapetalae</taxon>
        <taxon>rosids</taxon>
        <taxon>fabids</taxon>
        <taxon>Rosales</taxon>
        <taxon>Rosaceae</taxon>
        <taxon>Amygdaloideae</taxon>
        <taxon>Amygdaleae</taxon>
        <taxon>Prunus</taxon>
    </lineage>
</organism>
<dbReference type="HOGENOM" id="CLU_2798733_0_0_1"/>
<dbReference type="AlphaFoldDB" id="M5Y289"/>
<protein>
    <submittedName>
        <fullName evidence="1">Uncharacterized protein</fullName>
    </submittedName>
</protein>
<keyword evidence="2" id="KW-1185">Reference proteome</keyword>
<dbReference type="EMBL" id="CM007651">
    <property type="protein sequence ID" value="ONI31923.1"/>
    <property type="molecule type" value="Genomic_DNA"/>
</dbReference>
<sequence length="68" mass="7431">MVVLLLSWPLAGSQNGAKFSRRFSRPSFLVSVLIIISSNTHHHQTPPNINPQINASSSSLTFSNLIIS</sequence>
<evidence type="ECO:0000313" key="2">
    <source>
        <dbReference type="Proteomes" id="UP000006882"/>
    </source>
</evidence>